<keyword evidence="7" id="KW-0472">Membrane</keyword>
<evidence type="ECO:0000256" key="7">
    <source>
        <dbReference type="ARBA" id="ARBA00023136"/>
    </source>
</evidence>
<gene>
    <name evidence="10" type="ORF">CICLE_v10023821mg</name>
</gene>
<dbReference type="FunFam" id="3.80.10.10:FF:000111">
    <property type="entry name" value="LRR receptor-like serine/threonine-protein kinase ERECTA"/>
    <property type="match status" value="1"/>
</dbReference>
<dbReference type="AlphaFoldDB" id="V4VRW0"/>
<keyword evidence="5" id="KW-0677">Repeat</keyword>
<keyword evidence="8" id="KW-0325">Glycoprotein</keyword>
<dbReference type="STRING" id="85681.V4VRW0"/>
<dbReference type="SUPFAM" id="SSF52058">
    <property type="entry name" value="L domain-like"/>
    <property type="match status" value="1"/>
</dbReference>
<protein>
    <recommendedName>
        <fullName evidence="9">Protein kinase domain-containing protein</fullName>
    </recommendedName>
</protein>
<evidence type="ECO:0000256" key="1">
    <source>
        <dbReference type="ARBA" id="ARBA00004167"/>
    </source>
</evidence>
<dbReference type="EMBL" id="KI536661">
    <property type="protein sequence ID" value="ESR55799.1"/>
    <property type="molecule type" value="Genomic_DNA"/>
</dbReference>
<dbReference type="SUPFAM" id="SSF56112">
    <property type="entry name" value="Protein kinase-like (PK-like)"/>
    <property type="match status" value="1"/>
</dbReference>
<dbReference type="Gramene" id="ESR55799">
    <property type="protein sequence ID" value="ESR55799"/>
    <property type="gene ID" value="CICLE_v10023821mg"/>
</dbReference>
<organism evidence="10 11">
    <name type="scientific">Citrus clementina</name>
    <name type="common">Clementine</name>
    <name type="synonym">Citrus deliciosa x Citrus sinensis</name>
    <dbReference type="NCBI Taxonomy" id="85681"/>
    <lineage>
        <taxon>Eukaryota</taxon>
        <taxon>Viridiplantae</taxon>
        <taxon>Streptophyta</taxon>
        <taxon>Embryophyta</taxon>
        <taxon>Tracheophyta</taxon>
        <taxon>Spermatophyta</taxon>
        <taxon>Magnoliopsida</taxon>
        <taxon>eudicotyledons</taxon>
        <taxon>Gunneridae</taxon>
        <taxon>Pentapetalae</taxon>
        <taxon>rosids</taxon>
        <taxon>malvids</taxon>
        <taxon>Sapindales</taxon>
        <taxon>Rutaceae</taxon>
        <taxon>Aurantioideae</taxon>
        <taxon>Citrus</taxon>
    </lineage>
</organism>
<reference evidence="10 11" key="1">
    <citation type="submission" date="2013-10" db="EMBL/GenBank/DDBJ databases">
        <authorList>
            <consortium name="International Citrus Genome Consortium"/>
            <person name="Jenkins J."/>
            <person name="Schmutz J."/>
            <person name="Prochnik S."/>
            <person name="Rokhsar D."/>
            <person name="Gmitter F."/>
            <person name="Ollitrault P."/>
            <person name="Machado M."/>
            <person name="Talon M."/>
            <person name="Wincker P."/>
            <person name="Jaillon O."/>
            <person name="Morgante M."/>
        </authorList>
    </citation>
    <scope>NUCLEOTIDE SEQUENCE</scope>
    <source>
        <strain evidence="11">cv. Clemenules</strain>
    </source>
</reference>
<dbReference type="GO" id="GO:0005524">
    <property type="term" value="F:ATP binding"/>
    <property type="evidence" value="ECO:0007669"/>
    <property type="project" value="InterPro"/>
</dbReference>
<keyword evidence="4" id="KW-0812">Transmembrane</keyword>
<evidence type="ECO:0000256" key="2">
    <source>
        <dbReference type="ARBA" id="ARBA00009592"/>
    </source>
</evidence>
<comment type="subcellular location">
    <subcellularLocation>
        <location evidence="1">Membrane</location>
        <topology evidence="1">Single-pass membrane protein</topology>
    </subcellularLocation>
</comment>
<evidence type="ECO:0000256" key="8">
    <source>
        <dbReference type="ARBA" id="ARBA00023180"/>
    </source>
</evidence>
<evidence type="ECO:0000256" key="6">
    <source>
        <dbReference type="ARBA" id="ARBA00022989"/>
    </source>
</evidence>
<dbReference type="InterPro" id="IPR001611">
    <property type="entry name" value="Leu-rich_rpt"/>
</dbReference>
<sequence>IFNSLKTLFLSYDTHTSSIPSSLWNPEYILYVNLSTNSLSGLNRVDLSRNQLSGDIPVSIGGLKDLATLSLARNQFYGLVPKSFGSLIRLESLDLPSNNLSGEIPKSMEALSYLKQLNVSHNRLEGGIPIKGPFKNISAQSFFENYALCGLPGLQLERAFTSFDSECEVLWNVRHQDLTKITSSCCIPDSKVLVLEFMLNGSHEKWLCSHNHFLDILERLNIMIDVGLAHKYLHHDHSSAHVIHCDLKPRNILLDKNMVAHASSASRNS</sequence>
<dbReference type="Pfam" id="PF13855">
    <property type="entry name" value="LRR_8"/>
    <property type="match status" value="1"/>
</dbReference>
<dbReference type="InterPro" id="IPR000719">
    <property type="entry name" value="Prot_kinase_dom"/>
</dbReference>
<dbReference type="InterPro" id="IPR008271">
    <property type="entry name" value="Ser/Thr_kinase_AS"/>
</dbReference>
<keyword evidence="6" id="KW-1133">Transmembrane helix</keyword>
<feature type="domain" description="Protein kinase" evidence="9">
    <location>
        <begin position="90"/>
        <end position="269"/>
    </location>
</feature>
<dbReference type="InParanoid" id="V4VRW0"/>
<feature type="non-terminal residue" evidence="10">
    <location>
        <position position="1"/>
    </location>
</feature>
<dbReference type="InterPro" id="IPR011009">
    <property type="entry name" value="Kinase-like_dom_sf"/>
</dbReference>
<evidence type="ECO:0000256" key="3">
    <source>
        <dbReference type="ARBA" id="ARBA00022614"/>
    </source>
</evidence>
<evidence type="ECO:0000256" key="5">
    <source>
        <dbReference type="ARBA" id="ARBA00022737"/>
    </source>
</evidence>
<dbReference type="PANTHER" id="PTHR27008">
    <property type="entry name" value="OS04G0122200 PROTEIN"/>
    <property type="match status" value="1"/>
</dbReference>
<dbReference type="Pfam" id="PF00069">
    <property type="entry name" value="Pkinase"/>
    <property type="match status" value="1"/>
</dbReference>
<dbReference type="InterPro" id="IPR032675">
    <property type="entry name" value="LRR_dom_sf"/>
</dbReference>
<dbReference type="PANTHER" id="PTHR27008:SF585">
    <property type="entry name" value="PROTEIN KINASE DOMAIN-CONTAINING PROTEIN"/>
    <property type="match status" value="1"/>
</dbReference>
<accession>V4VRW0</accession>
<dbReference type="Gene3D" id="3.80.10.10">
    <property type="entry name" value="Ribonuclease Inhibitor"/>
    <property type="match status" value="1"/>
</dbReference>
<evidence type="ECO:0000313" key="11">
    <source>
        <dbReference type="Proteomes" id="UP000030687"/>
    </source>
</evidence>
<dbReference type="PROSITE" id="PS00108">
    <property type="entry name" value="PROTEIN_KINASE_ST"/>
    <property type="match status" value="1"/>
</dbReference>
<dbReference type="GO" id="GO:0016020">
    <property type="term" value="C:membrane"/>
    <property type="evidence" value="ECO:0007669"/>
    <property type="project" value="UniProtKB-SubCell"/>
</dbReference>
<dbReference type="Gene3D" id="1.10.510.10">
    <property type="entry name" value="Transferase(Phosphotransferase) domain 1"/>
    <property type="match status" value="1"/>
</dbReference>
<keyword evidence="3" id="KW-0433">Leucine-rich repeat</keyword>
<comment type="similarity">
    <text evidence="2">Belongs to the RLP family.</text>
</comment>
<keyword evidence="11" id="KW-1185">Reference proteome</keyword>
<proteinExistence type="inferred from homology"/>
<dbReference type="GO" id="GO:0004672">
    <property type="term" value="F:protein kinase activity"/>
    <property type="evidence" value="ECO:0007669"/>
    <property type="project" value="InterPro"/>
</dbReference>
<evidence type="ECO:0000256" key="4">
    <source>
        <dbReference type="ARBA" id="ARBA00022692"/>
    </source>
</evidence>
<dbReference type="OMA" id="VNKLICK"/>
<dbReference type="Proteomes" id="UP000030687">
    <property type="component" value="Unassembled WGS sequence"/>
</dbReference>
<name>V4VRW0_CITCL</name>
<evidence type="ECO:0000259" key="9">
    <source>
        <dbReference type="PROSITE" id="PS50011"/>
    </source>
</evidence>
<dbReference type="KEGG" id="cic:CICLE_v10023821mg"/>
<dbReference type="InterPro" id="IPR051809">
    <property type="entry name" value="Plant_receptor-like_S/T_kinase"/>
</dbReference>
<dbReference type="Pfam" id="PF00560">
    <property type="entry name" value="LRR_1"/>
    <property type="match status" value="1"/>
</dbReference>
<dbReference type="PROSITE" id="PS50011">
    <property type="entry name" value="PROTEIN_KINASE_DOM"/>
    <property type="match status" value="1"/>
</dbReference>
<evidence type="ECO:0000313" key="10">
    <source>
        <dbReference type="EMBL" id="ESR55799.1"/>
    </source>
</evidence>